<accession>A0A4R5E4W7</accession>
<keyword evidence="1" id="KW-0472">Membrane</keyword>
<proteinExistence type="predicted"/>
<gene>
    <name evidence="2" type="ORF">E1295_45425</name>
</gene>
<feature type="transmembrane region" description="Helical" evidence="1">
    <location>
        <begin position="41"/>
        <end position="60"/>
    </location>
</feature>
<dbReference type="Proteomes" id="UP000295136">
    <property type="component" value="Unassembled WGS sequence"/>
</dbReference>
<evidence type="ECO:0000313" key="2">
    <source>
        <dbReference type="EMBL" id="TDE24058.1"/>
    </source>
</evidence>
<dbReference type="AlphaFoldDB" id="A0A4R5E4W7"/>
<feature type="transmembrane region" description="Helical" evidence="1">
    <location>
        <begin position="6"/>
        <end position="29"/>
    </location>
</feature>
<keyword evidence="3" id="KW-1185">Reference proteome</keyword>
<reference evidence="2 3" key="1">
    <citation type="submission" date="2019-03" db="EMBL/GenBank/DDBJ databases">
        <title>Draft genome sequences of novel Actinobacteria.</title>
        <authorList>
            <person name="Sahin N."/>
            <person name="Ay H."/>
            <person name="Saygin H."/>
        </authorList>
    </citation>
    <scope>NUCLEOTIDE SEQUENCE [LARGE SCALE GENOMIC DNA]</scope>
    <source>
        <strain evidence="2 3">6K102</strain>
    </source>
</reference>
<evidence type="ECO:0000256" key="1">
    <source>
        <dbReference type="SAM" id="Phobius"/>
    </source>
</evidence>
<evidence type="ECO:0000313" key="3">
    <source>
        <dbReference type="Proteomes" id="UP000295136"/>
    </source>
</evidence>
<organism evidence="2 3">
    <name type="scientific">Nonomuraea mesophila</name>
    <dbReference type="NCBI Taxonomy" id="2530382"/>
    <lineage>
        <taxon>Bacteria</taxon>
        <taxon>Bacillati</taxon>
        <taxon>Actinomycetota</taxon>
        <taxon>Actinomycetes</taxon>
        <taxon>Streptosporangiales</taxon>
        <taxon>Streptosporangiaceae</taxon>
        <taxon>Nonomuraea</taxon>
    </lineage>
</organism>
<name>A0A4R5E4W7_9ACTN</name>
<dbReference type="RefSeq" id="WP_132641186.1">
    <property type="nucleotide sequence ID" value="NZ_SMLD01000259.1"/>
</dbReference>
<dbReference type="EMBL" id="SMLD01000259">
    <property type="protein sequence ID" value="TDE24058.1"/>
    <property type="molecule type" value="Genomic_DNA"/>
</dbReference>
<protein>
    <submittedName>
        <fullName evidence="2">Uncharacterized protein</fullName>
    </submittedName>
</protein>
<sequence>MSKASLIWWAIVGALLSLLIGVAGSLLALGSGDAVAEAIIFGAKAAGGCAGLWIAATAAVHTSNDRNLWI</sequence>
<keyword evidence="1" id="KW-0812">Transmembrane</keyword>
<comment type="caution">
    <text evidence="2">The sequence shown here is derived from an EMBL/GenBank/DDBJ whole genome shotgun (WGS) entry which is preliminary data.</text>
</comment>
<keyword evidence="1" id="KW-1133">Transmembrane helix</keyword>